<dbReference type="SMART" id="SM00173">
    <property type="entry name" value="RAS"/>
    <property type="match status" value="1"/>
</dbReference>
<comment type="similarity">
    <text evidence="1">Belongs to the small GTPase superfamily. Ras family. KappaB-Ras subfamily.</text>
</comment>
<dbReference type="PANTHER" id="PTHR46152">
    <property type="entry name" value="NF-KAPPA-B INHIBITOR-INTERACTING RAS-LIKE PROTEIN"/>
    <property type="match status" value="1"/>
</dbReference>
<comment type="caution">
    <text evidence="4">The sequence shown here is derived from an EMBL/GenBank/DDBJ whole genome shotgun (WGS) entry which is preliminary data.</text>
</comment>
<keyword evidence="2" id="KW-0547">Nucleotide-binding</keyword>
<dbReference type="InterPro" id="IPR027417">
    <property type="entry name" value="P-loop_NTPase"/>
</dbReference>
<protein>
    <recommendedName>
        <fullName evidence="6">NF-kappa-B inhibitor-interacting Ras-like protein</fullName>
    </recommendedName>
</protein>
<organism evidence="4 5">
    <name type="scientific">Cryptolaemus montrouzieri</name>
    <dbReference type="NCBI Taxonomy" id="559131"/>
    <lineage>
        <taxon>Eukaryota</taxon>
        <taxon>Metazoa</taxon>
        <taxon>Ecdysozoa</taxon>
        <taxon>Arthropoda</taxon>
        <taxon>Hexapoda</taxon>
        <taxon>Insecta</taxon>
        <taxon>Pterygota</taxon>
        <taxon>Neoptera</taxon>
        <taxon>Endopterygota</taxon>
        <taxon>Coleoptera</taxon>
        <taxon>Polyphaga</taxon>
        <taxon>Cucujiformia</taxon>
        <taxon>Coccinelloidea</taxon>
        <taxon>Coccinellidae</taxon>
        <taxon>Scymninae</taxon>
        <taxon>Scymnini</taxon>
        <taxon>Cryptolaemus</taxon>
    </lineage>
</organism>
<dbReference type="Pfam" id="PF00071">
    <property type="entry name" value="Ras"/>
    <property type="match status" value="1"/>
</dbReference>
<dbReference type="EMBL" id="JABFTP020000185">
    <property type="protein sequence ID" value="KAL3285795.1"/>
    <property type="molecule type" value="Genomic_DNA"/>
</dbReference>
<name>A0ABD2P4M8_9CUCU</name>
<dbReference type="PANTHER" id="PTHR46152:SF3">
    <property type="entry name" value="NF-KAPPA-B INHIBITOR-INTERACTING RAS-LIKE PROTEIN"/>
    <property type="match status" value="1"/>
</dbReference>
<dbReference type="PRINTS" id="PR00449">
    <property type="entry name" value="RASTRNSFRMNG"/>
</dbReference>
<gene>
    <name evidence="4" type="ORF">HHI36_000319</name>
</gene>
<evidence type="ECO:0000256" key="2">
    <source>
        <dbReference type="ARBA" id="ARBA00022741"/>
    </source>
</evidence>
<sequence>MGRTSKVIVCGMKGVGKTAVLQQVIYGNVTTKTEFYPTIEDIYIANIDCDKGTKEKVRFYDTAGIEPAHTSTASGTTNQQLPRHYLSWADGYILVYDTDRSESLDILVALKKDIDRNKDKKEVTIIVIANKTKEVANSGFESTIGKATAWCNREKLRHFTVSAMDRKSLYEPFVYITNKLNPSPNKSTFTPLSMTRKVLKDSVG</sequence>
<evidence type="ECO:0008006" key="6">
    <source>
        <dbReference type="Google" id="ProtNLM"/>
    </source>
</evidence>
<dbReference type="Proteomes" id="UP001516400">
    <property type="component" value="Unassembled WGS sequence"/>
</dbReference>
<dbReference type="InterPro" id="IPR042227">
    <property type="entry name" value="KBRS"/>
</dbReference>
<accession>A0ABD2P4M8</accession>
<evidence type="ECO:0000256" key="3">
    <source>
        <dbReference type="ARBA" id="ARBA00023134"/>
    </source>
</evidence>
<keyword evidence="3" id="KW-0342">GTP-binding</keyword>
<dbReference type="Gene3D" id="3.40.50.300">
    <property type="entry name" value="P-loop containing nucleotide triphosphate hydrolases"/>
    <property type="match status" value="1"/>
</dbReference>
<dbReference type="SMART" id="SM00175">
    <property type="entry name" value="RAB"/>
    <property type="match status" value="1"/>
</dbReference>
<evidence type="ECO:0000256" key="1">
    <source>
        <dbReference type="ARBA" id="ARBA00008094"/>
    </source>
</evidence>
<reference evidence="4 5" key="1">
    <citation type="journal article" date="2021" name="BMC Biol.">
        <title>Horizontally acquired antibacterial genes associated with adaptive radiation of ladybird beetles.</title>
        <authorList>
            <person name="Li H.S."/>
            <person name="Tang X.F."/>
            <person name="Huang Y.H."/>
            <person name="Xu Z.Y."/>
            <person name="Chen M.L."/>
            <person name="Du X.Y."/>
            <person name="Qiu B.Y."/>
            <person name="Chen P.T."/>
            <person name="Zhang W."/>
            <person name="Slipinski A."/>
            <person name="Escalona H.E."/>
            <person name="Waterhouse R.M."/>
            <person name="Zwick A."/>
            <person name="Pang H."/>
        </authorList>
    </citation>
    <scope>NUCLEOTIDE SEQUENCE [LARGE SCALE GENOMIC DNA]</scope>
    <source>
        <strain evidence="4">SYSU2018</strain>
    </source>
</reference>
<keyword evidence="5" id="KW-1185">Reference proteome</keyword>
<dbReference type="SUPFAM" id="SSF52540">
    <property type="entry name" value="P-loop containing nucleoside triphosphate hydrolases"/>
    <property type="match status" value="1"/>
</dbReference>
<proteinExistence type="inferred from homology"/>
<evidence type="ECO:0000313" key="4">
    <source>
        <dbReference type="EMBL" id="KAL3285795.1"/>
    </source>
</evidence>
<dbReference type="GO" id="GO:0005525">
    <property type="term" value="F:GTP binding"/>
    <property type="evidence" value="ECO:0007669"/>
    <property type="project" value="UniProtKB-KW"/>
</dbReference>
<evidence type="ECO:0000313" key="5">
    <source>
        <dbReference type="Proteomes" id="UP001516400"/>
    </source>
</evidence>
<dbReference type="InterPro" id="IPR001806">
    <property type="entry name" value="Small_GTPase"/>
</dbReference>
<dbReference type="PROSITE" id="PS51421">
    <property type="entry name" value="RAS"/>
    <property type="match status" value="1"/>
</dbReference>
<dbReference type="AlphaFoldDB" id="A0ABD2P4M8"/>
<dbReference type="CDD" id="cd00882">
    <property type="entry name" value="Ras_like_GTPase"/>
    <property type="match status" value="1"/>
</dbReference>
<dbReference type="PROSITE" id="PS51419">
    <property type="entry name" value="RAB"/>
    <property type="match status" value="1"/>
</dbReference>